<reference evidence="3" key="1">
    <citation type="submission" date="2019-03" db="EMBL/GenBank/DDBJ databases">
        <title>Weissella sp. 26KH-42 Genome sequencing.</title>
        <authorList>
            <person name="Heo J."/>
            <person name="Kim S.-J."/>
            <person name="Kim J.-S."/>
            <person name="Hong S.-B."/>
            <person name="Kwon S.-W."/>
        </authorList>
    </citation>
    <scope>NUCLEOTIDE SEQUENCE [LARGE SCALE GENOMIC DNA]</scope>
    <source>
        <strain evidence="3">26KH-42</strain>
    </source>
</reference>
<sequence>MKKTIISTILATTLAGMVFAVATPMTSAAQLDGPKDGSTVVHIQAGGISLDSVPSFNYGAITDTQAGFTSGIATSAAPIQVTDLRGASLPWYVTASAGDLTLQGKDDVKLLTSAVSMNIADGTAVAGQTVDNIYSADDSATATVANGGLTTTATTMSGTVTSTIKVNPSSTLQAGKYDGKITYTLVDSDPTSAS</sequence>
<evidence type="ECO:0000313" key="3">
    <source>
        <dbReference type="Proteomes" id="UP000292886"/>
    </source>
</evidence>
<dbReference type="AlphaFoldDB" id="A0A4P6YTB2"/>
<keyword evidence="3" id="KW-1185">Reference proteome</keyword>
<feature type="chain" id="PRO_5020960089" description="WxL domain-containing protein" evidence="1">
    <location>
        <begin position="23"/>
        <end position="194"/>
    </location>
</feature>
<dbReference type="Proteomes" id="UP000292886">
    <property type="component" value="Chromosome"/>
</dbReference>
<accession>A0A4P6YTB2</accession>
<feature type="signal peptide" evidence="1">
    <location>
        <begin position="1"/>
        <end position="22"/>
    </location>
</feature>
<name>A0A4P6YTB2_9LACO</name>
<dbReference type="RefSeq" id="WP_133362966.1">
    <property type="nucleotide sequence ID" value="NZ_CP037940.1"/>
</dbReference>
<evidence type="ECO:0000313" key="2">
    <source>
        <dbReference type="EMBL" id="QBO35887.1"/>
    </source>
</evidence>
<keyword evidence="1" id="KW-0732">Signal</keyword>
<dbReference type="KEGG" id="wei:EQG49_05155"/>
<organism evidence="2 3">
    <name type="scientific">Periweissella cryptocerci</name>
    <dbReference type="NCBI Taxonomy" id="2506420"/>
    <lineage>
        <taxon>Bacteria</taxon>
        <taxon>Bacillati</taxon>
        <taxon>Bacillota</taxon>
        <taxon>Bacilli</taxon>
        <taxon>Lactobacillales</taxon>
        <taxon>Lactobacillaceae</taxon>
        <taxon>Periweissella</taxon>
    </lineage>
</organism>
<protein>
    <recommendedName>
        <fullName evidence="4">WxL domain-containing protein</fullName>
    </recommendedName>
</protein>
<evidence type="ECO:0000256" key="1">
    <source>
        <dbReference type="SAM" id="SignalP"/>
    </source>
</evidence>
<proteinExistence type="predicted"/>
<dbReference type="EMBL" id="CP037940">
    <property type="protein sequence ID" value="QBO35887.1"/>
    <property type="molecule type" value="Genomic_DNA"/>
</dbReference>
<gene>
    <name evidence="2" type="ORF">EQG49_05155</name>
</gene>
<evidence type="ECO:0008006" key="4">
    <source>
        <dbReference type="Google" id="ProtNLM"/>
    </source>
</evidence>